<evidence type="ECO:0000313" key="1">
    <source>
        <dbReference type="Proteomes" id="UP000095282"/>
    </source>
</evidence>
<dbReference type="eggNOG" id="ENOG502TGVI">
    <property type="taxonomic scope" value="Eukaryota"/>
</dbReference>
<dbReference type="AlphaFoldDB" id="A0A1I7TAZ8"/>
<organism evidence="1 2">
    <name type="scientific">Caenorhabditis tropicalis</name>
    <dbReference type="NCBI Taxonomy" id="1561998"/>
    <lineage>
        <taxon>Eukaryota</taxon>
        <taxon>Metazoa</taxon>
        <taxon>Ecdysozoa</taxon>
        <taxon>Nematoda</taxon>
        <taxon>Chromadorea</taxon>
        <taxon>Rhabditida</taxon>
        <taxon>Rhabditina</taxon>
        <taxon>Rhabditomorpha</taxon>
        <taxon>Rhabditoidea</taxon>
        <taxon>Rhabditidae</taxon>
        <taxon>Peloderinae</taxon>
        <taxon>Caenorhabditis</taxon>
    </lineage>
</organism>
<protein>
    <submittedName>
        <fullName evidence="2">Claspin</fullName>
    </submittedName>
</protein>
<dbReference type="Proteomes" id="UP000095282">
    <property type="component" value="Unplaced"/>
</dbReference>
<dbReference type="STRING" id="1561998.A0A1I7TAZ8"/>
<dbReference type="WBParaSite" id="Csp11.Scaffold567.g4168.t1">
    <property type="protein sequence ID" value="Csp11.Scaffold567.g4168.t1"/>
    <property type="gene ID" value="Csp11.Scaffold567.g4168"/>
</dbReference>
<keyword evidence="1" id="KW-1185">Reference proteome</keyword>
<name>A0A1I7TAZ8_9PELO</name>
<reference evidence="2" key="1">
    <citation type="submission" date="2016-11" db="UniProtKB">
        <authorList>
            <consortium name="WormBaseParasite"/>
        </authorList>
    </citation>
    <scope>IDENTIFICATION</scope>
</reference>
<proteinExistence type="predicted"/>
<sequence length="243" mass="25692">MSEDCSPKRLPVRVRSTFELATPIKELPPDPNAVAMSPNTLRQKEKEMDDLLKNAKCEEGTSMDSIATYIPSKATLKRREEEAARVKAEEAAVRAAKKAAKIAAFEAELAKLRRDSYDDSLLDGEDIGNLSITLPTTVSAQEIGGVQEQGTPSQLWAASLSSSDGITVVSSPTIGALAAAPPAIGALMGAPPKVGAMVAAALQPAKTPSIECVDADDSSLGEDFQIVHDEYKQALAMEKAAKK</sequence>
<evidence type="ECO:0000313" key="2">
    <source>
        <dbReference type="WBParaSite" id="Csp11.Scaffold567.g4168.t1"/>
    </source>
</evidence>
<accession>A0A1I7TAZ8</accession>